<accession>A0A211YM55</accession>
<comment type="caution">
    <text evidence="1">The sequence shown here is derived from an EMBL/GenBank/DDBJ whole genome shotgun (WGS) entry which is preliminary data.</text>
</comment>
<gene>
    <name evidence="1" type="ORF">Pdsh_08435</name>
</gene>
<name>A0A211YM55_9CREN</name>
<evidence type="ECO:0000313" key="1">
    <source>
        <dbReference type="EMBL" id="OWJ53907.1"/>
    </source>
</evidence>
<dbReference type="GeneID" id="26098703"/>
<organism evidence="1 2">
    <name type="scientific">Pyrodictium delaneyi</name>
    <dbReference type="NCBI Taxonomy" id="1273541"/>
    <lineage>
        <taxon>Archaea</taxon>
        <taxon>Thermoproteota</taxon>
        <taxon>Thermoprotei</taxon>
        <taxon>Desulfurococcales</taxon>
        <taxon>Pyrodictiaceae</taxon>
        <taxon>Pyrodictium</taxon>
    </lineage>
</organism>
<proteinExistence type="predicted"/>
<dbReference type="RefSeq" id="WP_055407731.1">
    <property type="nucleotide sequence ID" value="NZ_CP013011.1"/>
</dbReference>
<reference evidence="1 2" key="1">
    <citation type="submission" date="2017-05" db="EMBL/GenBank/DDBJ databases">
        <title>The draft genome of the hyperthermophilic archaeon 'Pyrodictium delaneyi strain Hulk', an iron and nitrate reducer, reveals the capacity for sulfate reduction.</title>
        <authorList>
            <person name="Demey L.M."/>
            <person name="Miller C."/>
            <person name="Manzella M."/>
            <person name="Reguera G."/>
            <person name="Kashefi K."/>
        </authorList>
    </citation>
    <scope>NUCLEOTIDE SEQUENCE [LARGE SCALE GENOMIC DNA]</scope>
    <source>
        <strain evidence="1 2">Hulk</strain>
    </source>
</reference>
<evidence type="ECO:0000313" key="2">
    <source>
        <dbReference type="Proteomes" id="UP000196694"/>
    </source>
</evidence>
<keyword evidence="2" id="KW-1185">Reference proteome</keyword>
<sequence length="69" mass="7696">MIDSSKASYLAYRRLCQRGRVTTGPRTGSVDIDCNHVDKGAKEQCKGSFDHVLVKPWNGEENQIENVAD</sequence>
<dbReference type="Proteomes" id="UP000196694">
    <property type="component" value="Unassembled WGS sequence"/>
</dbReference>
<dbReference type="AlphaFoldDB" id="A0A211YM55"/>
<dbReference type="EMBL" id="NCQP01000007">
    <property type="protein sequence ID" value="OWJ53907.1"/>
    <property type="molecule type" value="Genomic_DNA"/>
</dbReference>
<protein>
    <submittedName>
        <fullName evidence="1">Uncharacterized protein</fullName>
    </submittedName>
</protein>